<feature type="transmembrane region" description="Helical" evidence="9">
    <location>
        <begin position="295"/>
        <end position="322"/>
    </location>
</feature>
<accession>A0AAC9MYC5</accession>
<evidence type="ECO:0000313" key="10">
    <source>
        <dbReference type="EMBL" id="AOS63284.1"/>
    </source>
</evidence>
<dbReference type="GO" id="GO:0022857">
    <property type="term" value="F:transmembrane transporter activity"/>
    <property type="evidence" value="ECO:0007669"/>
    <property type="project" value="InterPro"/>
</dbReference>
<dbReference type="KEGG" id="ahm:TL08_12350"/>
<evidence type="ECO:0000313" key="11">
    <source>
        <dbReference type="Proteomes" id="UP000095210"/>
    </source>
</evidence>
<sequence>MHHDGDRPRQLDRGPTGSAVGTALRTPDDVEPAPDRATPPDAGASAAMAGRSATKRIGLSAGLVGLVVLLVAAAVAGLAVGTKPIPPAVVLDAFFHNGFWTFDPSDSDHLVVRELRLPRTLLGVLAGAALGVAGTLMQGVTRNPLADPGILGVNAGAAFFVVIAISVLGVTTLTGYVWFGFAGAAASVVVIYGVAAVGRGGATPVKLALAGAAMSAALLSLTTAVLITDGGTFDRFRFWQVGALAGRGMDVVVQALPFVLVGLVVALFFGRLLNALSLGDDLARSLGRRVQRDRLIVLSVVVLLCGVATAAAGPIGFVGLAVPHIARLITGPDYRWVLAYSALLAPILLLVADILGRVVTHPGELQVGIVTAVLGAPVFIALIRRRSLPEL</sequence>
<dbReference type="InterPro" id="IPR000522">
    <property type="entry name" value="ABC_transptr_permease_BtuC"/>
</dbReference>
<evidence type="ECO:0000256" key="6">
    <source>
        <dbReference type="ARBA" id="ARBA00022989"/>
    </source>
</evidence>
<comment type="similarity">
    <text evidence="2">Belongs to the binding-protein-dependent transport system permease family. FecCD subfamily.</text>
</comment>
<feature type="transmembrane region" description="Helical" evidence="9">
    <location>
        <begin position="57"/>
        <end position="80"/>
    </location>
</feature>
<feature type="transmembrane region" description="Helical" evidence="9">
    <location>
        <begin position="251"/>
        <end position="274"/>
    </location>
</feature>
<dbReference type="PANTHER" id="PTHR30472">
    <property type="entry name" value="FERRIC ENTEROBACTIN TRANSPORT SYSTEM PERMEASE PROTEIN"/>
    <property type="match status" value="1"/>
</dbReference>
<organism evidence="10 11">
    <name type="scientific">Actinoalloteichus hymeniacidonis</name>
    <dbReference type="NCBI Taxonomy" id="340345"/>
    <lineage>
        <taxon>Bacteria</taxon>
        <taxon>Bacillati</taxon>
        <taxon>Actinomycetota</taxon>
        <taxon>Actinomycetes</taxon>
        <taxon>Pseudonocardiales</taxon>
        <taxon>Pseudonocardiaceae</taxon>
        <taxon>Actinoalloteichus</taxon>
    </lineage>
</organism>
<evidence type="ECO:0000256" key="8">
    <source>
        <dbReference type="SAM" id="MobiDB-lite"/>
    </source>
</evidence>
<feature type="transmembrane region" description="Helical" evidence="9">
    <location>
        <begin position="120"/>
        <end position="137"/>
    </location>
</feature>
<feature type="transmembrane region" description="Helical" evidence="9">
    <location>
        <begin position="367"/>
        <end position="384"/>
    </location>
</feature>
<evidence type="ECO:0000256" key="3">
    <source>
        <dbReference type="ARBA" id="ARBA00022448"/>
    </source>
</evidence>
<feature type="transmembrane region" description="Helical" evidence="9">
    <location>
        <begin position="207"/>
        <end position="227"/>
    </location>
</feature>
<evidence type="ECO:0000256" key="7">
    <source>
        <dbReference type="ARBA" id="ARBA00023136"/>
    </source>
</evidence>
<dbReference type="Pfam" id="PF01032">
    <property type="entry name" value="FecCD"/>
    <property type="match status" value="1"/>
</dbReference>
<keyword evidence="11" id="KW-1185">Reference proteome</keyword>
<dbReference type="CDD" id="cd06550">
    <property type="entry name" value="TM_ABC_iron-siderophores_like"/>
    <property type="match status" value="1"/>
</dbReference>
<evidence type="ECO:0000256" key="4">
    <source>
        <dbReference type="ARBA" id="ARBA00022475"/>
    </source>
</evidence>
<keyword evidence="7 9" id="KW-0472">Membrane</keyword>
<dbReference type="AlphaFoldDB" id="A0AAC9MYC5"/>
<evidence type="ECO:0000256" key="2">
    <source>
        <dbReference type="ARBA" id="ARBA00007935"/>
    </source>
</evidence>
<feature type="compositionally biased region" description="Basic and acidic residues" evidence="8">
    <location>
        <begin position="1"/>
        <end position="12"/>
    </location>
</feature>
<protein>
    <submittedName>
        <fullName evidence="10">ABC-type Fe3+-siderophore transport system, permease component</fullName>
    </submittedName>
</protein>
<gene>
    <name evidence="10" type="ORF">TL08_12350</name>
</gene>
<keyword evidence="4" id="KW-1003">Cell membrane</keyword>
<dbReference type="Gene3D" id="1.10.3470.10">
    <property type="entry name" value="ABC transporter involved in vitamin B12 uptake, BtuC"/>
    <property type="match status" value="1"/>
</dbReference>
<dbReference type="EMBL" id="CP014859">
    <property type="protein sequence ID" value="AOS63284.1"/>
    <property type="molecule type" value="Genomic_DNA"/>
</dbReference>
<comment type="subcellular location">
    <subcellularLocation>
        <location evidence="1">Cell membrane</location>
        <topology evidence="1">Multi-pass membrane protein</topology>
    </subcellularLocation>
</comment>
<evidence type="ECO:0000256" key="5">
    <source>
        <dbReference type="ARBA" id="ARBA00022692"/>
    </source>
</evidence>
<feature type="transmembrane region" description="Helical" evidence="9">
    <location>
        <begin position="334"/>
        <end position="355"/>
    </location>
</feature>
<keyword evidence="6 9" id="KW-1133">Transmembrane helix</keyword>
<dbReference type="Proteomes" id="UP000095210">
    <property type="component" value="Chromosome"/>
</dbReference>
<feature type="transmembrane region" description="Helical" evidence="9">
    <location>
        <begin position="176"/>
        <end position="195"/>
    </location>
</feature>
<reference evidence="11" key="1">
    <citation type="submission" date="2016-03" db="EMBL/GenBank/DDBJ databases">
        <title>Complete genome sequence of the type strain Actinoalloteichus hymeniacidonis DSM 45092.</title>
        <authorList>
            <person name="Schaffert L."/>
            <person name="Albersmeier A."/>
            <person name="Winkler A."/>
            <person name="Kalinowski J."/>
            <person name="Zotchev S."/>
            <person name="Ruckert C."/>
        </authorList>
    </citation>
    <scope>NUCLEOTIDE SEQUENCE [LARGE SCALE GENOMIC DNA]</scope>
    <source>
        <strain evidence="11">HPA177(T) (DSM 45092(T))</strain>
    </source>
</reference>
<evidence type="ECO:0000256" key="9">
    <source>
        <dbReference type="SAM" id="Phobius"/>
    </source>
</evidence>
<dbReference type="PANTHER" id="PTHR30472:SF1">
    <property type="entry name" value="FE(3+) DICITRATE TRANSPORT SYSTEM PERMEASE PROTEIN FECC-RELATED"/>
    <property type="match status" value="1"/>
</dbReference>
<evidence type="ECO:0000256" key="1">
    <source>
        <dbReference type="ARBA" id="ARBA00004651"/>
    </source>
</evidence>
<dbReference type="FunFam" id="1.10.3470.10:FF:000001">
    <property type="entry name" value="Vitamin B12 ABC transporter permease BtuC"/>
    <property type="match status" value="1"/>
</dbReference>
<dbReference type="GO" id="GO:0033214">
    <property type="term" value="P:siderophore-iron import into cell"/>
    <property type="evidence" value="ECO:0007669"/>
    <property type="project" value="TreeGrafter"/>
</dbReference>
<name>A0AAC9MYC5_9PSEU</name>
<feature type="transmembrane region" description="Helical" evidence="9">
    <location>
        <begin position="149"/>
        <end position="170"/>
    </location>
</feature>
<keyword evidence="3" id="KW-0813">Transport</keyword>
<proteinExistence type="inferred from homology"/>
<dbReference type="InterPro" id="IPR037294">
    <property type="entry name" value="ABC_BtuC-like"/>
</dbReference>
<dbReference type="GO" id="GO:0005886">
    <property type="term" value="C:plasma membrane"/>
    <property type="evidence" value="ECO:0007669"/>
    <property type="project" value="UniProtKB-SubCell"/>
</dbReference>
<feature type="region of interest" description="Disordered" evidence="8">
    <location>
        <begin position="1"/>
        <end position="47"/>
    </location>
</feature>
<dbReference type="SUPFAM" id="SSF81345">
    <property type="entry name" value="ABC transporter involved in vitamin B12 uptake, BtuC"/>
    <property type="match status" value="1"/>
</dbReference>
<keyword evidence="5 9" id="KW-0812">Transmembrane</keyword>